<evidence type="ECO:0000256" key="1">
    <source>
        <dbReference type="SAM" id="MobiDB-lite"/>
    </source>
</evidence>
<evidence type="ECO:0000313" key="2">
    <source>
        <dbReference type="EMBL" id="OBZ65306.1"/>
    </source>
</evidence>
<name>A0A1C7LM90_GRIFR</name>
<organism evidence="2 3">
    <name type="scientific">Grifola frondosa</name>
    <name type="common">Maitake</name>
    <name type="synonym">Polyporus frondosus</name>
    <dbReference type="NCBI Taxonomy" id="5627"/>
    <lineage>
        <taxon>Eukaryota</taxon>
        <taxon>Fungi</taxon>
        <taxon>Dikarya</taxon>
        <taxon>Basidiomycota</taxon>
        <taxon>Agaricomycotina</taxon>
        <taxon>Agaricomycetes</taxon>
        <taxon>Polyporales</taxon>
        <taxon>Grifolaceae</taxon>
        <taxon>Grifola</taxon>
    </lineage>
</organism>
<sequence>MSASDLISTSQSVKDVNQVIRQIQDASEQSFGRLKLLISTLETRVLSVSEELEKCRVEKKRVSEGYHDAQQRARDAERKSHDLQLKVEALQAKLSQREASAKKTQSDAEERRAAAERLAATAMQGKVDVEKQLQDVKGQLLAAKTEALQLKTRVTSVENDLAASTIQKADTETVRRELEQKLQESLAKNERASKIRRELQKKLQESKEENELLRTRSHTEKLEEANRSPEEKFINFETMVSKQEQFAAPNWRTSSALFPEQDFSNHNIRLSLPKRAAELCSRNGYLYLPGCLKFCSGQSRAAFIVQPSYTYSSRNRAYFSPNEKLAELSKQTREVFHNSDGEIYYVGTYECLRYDDSGLLKDQTFTRHINSTLDDMVRITATCGKTLQPLIKDAYEMGILKVEMLGLRCVGFNDELYNAMLPTVRNLKREHVEDVEDDLEDALVWPSDDCDWVSLSDSPPSPKKPRSSA</sequence>
<reference evidence="2 3" key="1">
    <citation type="submission" date="2016-03" db="EMBL/GenBank/DDBJ databases">
        <title>Whole genome sequencing of Grifola frondosa 9006-11.</title>
        <authorList>
            <person name="Min B."/>
            <person name="Park H."/>
            <person name="Kim J.-G."/>
            <person name="Cho H."/>
            <person name="Oh Y.-L."/>
            <person name="Kong W.-S."/>
            <person name="Choi I.-G."/>
        </authorList>
    </citation>
    <scope>NUCLEOTIDE SEQUENCE [LARGE SCALE GENOMIC DNA]</scope>
    <source>
        <strain evidence="2 3">9006-11</strain>
    </source>
</reference>
<comment type="caution">
    <text evidence="2">The sequence shown here is derived from an EMBL/GenBank/DDBJ whole genome shotgun (WGS) entry which is preliminary data.</text>
</comment>
<feature type="region of interest" description="Disordered" evidence="1">
    <location>
        <begin position="201"/>
        <end position="228"/>
    </location>
</feature>
<accession>A0A1C7LM90</accession>
<dbReference type="EMBL" id="LUGG01000047">
    <property type="protein sequence ID" value="OBZ65306.1"/>
    <property type="molecule type" value="Genomic_DNA"/>
</dbReference>
<evidence type="ECO:0000313" key="3">
    <source>
        <dbReference type="Proteomes" id="UP000092993"/>
    </source>
</evidence>
<keyword evidence="3" id="KW-1185">Reference proteome</keyword>
<feature type="region of interest" description="Disordered" evidence="1">
    <location>
        <begin position="61"/>
        <end position="81"/>
    </location>
</feature>
<protein>
    <submittedName>
        <fullName evidence="2">Uncharacterized protein</fullName>
    </submittedName>
</protein>
<dbReference type="OrthoDB" id="3060478at2759"/>
<dbReference type="Proteomes" id="UP000092993">
    <property type="component" value="Unassembled WGS sequence"/>
</dbReference>
<proteinExistence type="predicted"/>
<dbReference type="OMA" id="RITATCG"/>
<gene>
    <name evidence="2" type="ORF">A0H81_14766</name>
</gene>
<dbReference type="AlphaFoldDB" id="A0A1C7LM90"/>